<evidence type="ECO:0000313" key="3">
    <source>
        <dbReference type="Proteomes" id="UP001207408"/>
    </source>
</evidence>
<feature type="coiled-coil region" evidence="1">
    <location>
        <begin position="206"/>
        <end position="233"/>
    </location>
</feature>
<accession>A0AAE3MEH3</accession>
<dbReference type="EMBL" id="JAPDPI010000020">
    <property type="protein sequence ID" value="MCW3806121.1"/>
    <property type="molecule type" value="Genomic_DNA"/>
</dbReference>
<keyword evidence="1" id="KW-0175">Coiled coil</keyword>
<organism evidence="2 3">
    <name type="scientific">Plebeiibacterium marinum</name>
    <dbReference type="NCBI Taxonomy" id="2992111"/>
    <lineage>
        <taxon>Bacteria</taxon>
        <taxon>Pseudomonadati</taxon>
        <taxon>Bacteroidota</taxon>
        <taxon>Bacteroidia</taxon>
        <taxon>Marinilabiliales</taxon>
        <taxon>Marinilabiliaceae</taxon>
        <taxon>Plebeiibacterium</taxon>
    </lineage>
</organism>
<dbReference type="RefSeq" id="WP_301199493.1">
    <property type="nucleotide sequence ID" value="NZ_JAPDPI010000020.1"/>
</dbReference>
<dbReference type="AlphaFoldDB" id="A0AAE3MEH3"/>
<protein>
    <submittedName>
        <fullName evidence="2">Uncharacterized protein</fullName>
    </submittedName>
</protein>
<gene>
    <name evidence="2" type="ORF">OM074_10835</name>
</gene>
<keyword evidence="3" id="KW-1185">Reference proteome</keyword>
<evidence type="ECO:0000313" key="2">
    <source>
        <dbReference type="EMBL" id="MCW3806121.1"/>
    </source>
</evidence>
<dbReference type="Proteomes" id="UP001207408">
    <property type="component" value="Unassembled WGS sequence"/>
</dbReference>
<comment type="caution">
    <text evidence="2">The sequence shown here is derived from an EMBL/GenBank/DDBJ whole genome shotgun (WGS) entry which is preliminary data.</text>
</comment>
<reference evidence="2" key="1">
    <citation type="submission" date="2022-10" db="EMBL/GenBank/DDBJ databases">
        <authorList>
            <person name="Yu W.X."/>
        </authorList>
    </citation>
    <scope>NUCLEOTIDE SEQUENCE</scope>
    <source>
        <strain evidence="2">D04</strain>
    </source>
</reference>
<name>A0AAE3MEH3_9BACT</name>
<proteinExistence type="predicted"/>
<evidence type="ECO:0000256" key="1">
    <source>
        <dbReference type="SAM" id="Coils"/>
    </source>
</evidence>
<sequence>MSTLKICHNCGKEFTPKRSDAICCSSKCRSALNYQKKQRLKQSTAPINTVNENDSSLDNLKVNGSLDVGYLIDKITRLESKINTIHQRINDNIERKNGLMANSNLLLKKISSVKVTELYKVENLLSMSDVDLYNTFLNKSYLEELRKGNEFAHNRLKTAADIDSKYNPTHKMLVSKFRLRQKQKLTEISNKVEQLEHGIAQNTQSIDDIHASNDELKLQLRFYENRIIKIESLLSV</sequence>